<reference evidence="7" key="1">
    <citation type="journal article" date="2019" name="Int. J. Syst. Evol. Microbiol.">
        <title>The Global Catalogue of Microorganisms (GCM) 10K type strain sequencing project: providing services to taxonomists for standard genome sequencing and annotation.</title>
        <authorList>
            <consortium name="The Broad Institute Genomics Platform"/>
            <consortium name="The Broad Institute Genome Sequencing Center for Infectious Disease"/>
            <person name="Wu L."/>
            <person name="Ma J."/>
        </authorList>
    </citation>
    <scope>NUCLEOTIDE SEQUENCE [LARGE SCALE GENOMIC DNA]</scope>
    <source>
        <strain evidence="7">KCTC 52490</strain>
    </source>
</reference>
<dbReference type="EC" id="3.4.15.6" evidence="6"/>
<evidence type="ECO:0000313" key="7">
    <source>
        <dbReference type="Proteomes" id="UP001597512"/>
    </source>
</evidence>
<dbReference type="Gene3D" id="3.40.50.880">
    <property type="match status" value="1"/>
</dbReference>
<dbReference type="GO" id="GO:0004180">
    <property type="term" value="F:carboxypeptidase activity"/>
    <property type="evidence" value="ECO:0007669"/>
    <property type="project" value="UniProtKB-KW"/>
</dbReference>
<evidence type="ECO:0000256" key="1">
    <source>
        <dbReference type="ARBA" id="ARBA00006534"/>
    </source>
</evidence>
<evidence type="ECO:0000256" key="3">
    <source>
        <dbReference type="ARBA" id="ARBA00022801"/>
    </source>
</evidence>
<comment type="similarity">
    <text evidence="1">Belongs to the peptidase S51 family.</text>
</comment>
<feature type="signal peptide" evidence="5">
    <location>
        <begin position="1"/>
        <end position="22"/>
    </location>
</feature>
<dbReference type="Proteomes" id="UP001597512">
    <property type="component" value="Unassembled WGS sequence"/>
</dbReference>
<dbReference type="InterPro" id="IPR005320">
    <property type="entry name" value="Peptidase_S51"/>
</dbReference>
<keyword evidence="2" id="KW-0645">Protease</keyword>
<dbReference type="CDD" id="cd03145">
    <property type="entry name" value="GAT1_cyanophycinase"/>
    <property type="match status" value="1"/>
</dbReference>
<dbReference type="GO" id="GO:0008241">
    <property type="term" value="F:peptidyl-dipeptidase activity"/>
    <property type="evidence" value="ECO:0007669"/>
    <property type="project" value="UniProtKB-EC"/>
</dbReference>
<name>A0ABW6AFC2_9BACT</name>
<accession>A0ABW6AFC2</accession>
<evidence type="ECO:0000256" key="5">
    <source>
        <dbReference type="SAM" id="SignalP"/>
    </source>
</evidence>
<organism evidence="6 7">
    <name type="scientific">Spirosoma flavum</name>
    <dbReference type="NCBI Taxonomy" id="2048557"/>
    <lineage>
        <taxon>Bacteria</taxon>
        <taxon>Pseudomonadati</taxon>
        <taxon>Bacteroidota</taxon>
        <taxon>Cytophagia</taxon>
        <taxon>Cytophagales</taxon>
        <taxon>Cytophagaceae</taxon>
        <taxon>Spirosoma</taxon>
    </lineage>
</organism>
<evidence type="ECO:0000256" key="4">
    <source>
        <dbReference type="ARBA" id="ARBA00022825"/>
    </source>
</evidence>
<dbReference type="Pfam" id="PF03575">
    <property type="entry name" value="Peptidase_S51"/>
    <property type="match status" value="1"/>
</dbReference>
<proteinExistence type="inferred from homology"/>
<feature type="chain" id="PRO_5046913047" evidence="5">
    <location>
        <begin position="23"/>
        <end position="342"/>
    </location>
</feature>
<protein>
    <submittedName>
        <fullName evidence="6">Cyanophycinase</fullName>
        <ecNumber evidence="6">3.4.15.6</ecNumber>
    </submittedName>
</protein>
<dbReference type="SUPFAM" id="SSF52317">
    <property type="entry name" value="Class I glutamine amidotransferase-like"/>
    <property type="match status" value="1"/>
</dbReference>
<sequence>MSLQNIALGVTGLLLFSLYAPSQPTPDLALTQSIPAYTSWIVGDTADVSPQPQGGVLLAGGSTDVDAAMRWFLHRSGGGDVLILRASGKDGYNEYLYQKLGETVNSVETILLDNRELSNNAAIIRKVRTAEAIFLAGGDQGNYVNFWQGTPVADALNERIRQGAVLGGTSAGCGILGQVYFTAKEGTITSAEALANPYDKRVDLRRNDFLMQPLLANTITDMHYSARERQGRHLVFMARAVTDWGQQSRGIGVDEKTAVGVTPDGNVQVFGQGNAYLLQATGTKPEICQPNQPLTWKGNRKGVQVTTIAGSVAGNPGFNLLTFKSLAKTMPDYWYIENGVRK</sequence>
<keyword evidence="7" id="KW-1185">Reference proteome</keyword>
<evidence type="ECO:0000313" key="6">
    <source>
        <dbReference type="EMBL" id="MFD2932828.1"/>
    </source>
</evidence>
<keyword evidence="3 6" id="KW-0378">Hydrolase</keyword>
<keyword evidence="6" id="KW-0121">Carboxypeptidase</keyword>
<evidence type="ECO:0000256" key="2">
    <source>
        <dbReference type="ARBA" id="ARBA00022670"/>
    </source>
</evidence>
<gene>
    <name evidence="6" type="ORF">ACFS25_03500</name>
</gene>
<dbReference type="PANTHER" id="PTHR36175">
    <property type="entry name" value="CYANOPHYCINASE"/>
    <property type="match status" value="1"/>
</dbReference>
<keyword evidence="5" id="KW-0732">Signal</keyword>
<dbReference type="EMBL" id="JBHUOM010000001">
    <property type="protein sequence ID" value="MFD2932828.1"/>
    <property type="molecule type" value="Genomic_DNA"/>
</dbReference>
<dbReference type="RefSeq" id="WP_381497015.1">
    <property type="nucleotide sequence ID" value="NZ_JBHUOM010000001.1"/>
</dbReference>
<keyword evidence="4" id="KW-0720">Serine protease</keyword>
<dbReference type="PANTHER" id="PTHR36175:SF1">
    <property type="entry name" value="CYANOPHYCINASE"/>
    <property type="match status" value="1"/>
</dbReference>
<comment type="caution">
    <text evidence="6">The sequence shown here is derived from an EMBL/GenBank/DDBJ whole genome shotgun (WGS) entry which is preliminary data.</text>
</comment>
<dbReference type="InterPro" id="IPR029062">
    <property type="entry name" value="Class_I_gatase-like"/>
</dbReference>